<dbReference type="InterPro" id="IPR003661">
    <property type="entry name" value="HisK_dim/P_dom"/>
</dbReference>
<dbReference type="InterPro" id="IPR015943">
    <property type="entry name" value="WD40/YVTN_repeat-like_dom_sf"/>
</dbReference>
<dbReference type="Pfam" id="PF07495">
    <property type="entry name" value="Y_Y_Y"/>
    <property type="match status" value="1"/>
</dbReference>
<dbReference type="Pfam" id="PF02518">
    <property type="entry name" value="HATPase_c"/>
    <property type="match status" value="1"/>
</dbReference>
<dbReference type="CDD" id="cd00082">
    <property type="entry name" value="HisKA"/>
    <property type="match status" value="1"/>
</dbReference>
<organism evidence="6 7">
    <name type="scientific">Arcticibacter tournemirensis</name>
    <dbReference type="NCBI Taxonomy" id="699437"/>
    <lineage>
        <taxon>Bacteria</taxon>
        <taxon>Pseudomonadati</taxon>
        <taxon>Bacteroidota</taxon>
        <taxon>Sphingobacteriia</taxon>
        <taxon>Sphingobacteriales</taxon>
        <taxon>Sphingobacteriaceae</taxon>
        <taxon>Arcticibacter</taxon>
    </lineage>
</organism>
<dbReference type="SMART" id="SM00387">
    <property type="entry name" value="HATPase_c"/>
    <property type="match status" value="1"/>
</dbReference>
<comment type="caution">
    <text evidence="6">The sequence shown here is derived from an EMBL/GenBank/DDBJ whole genome shotgun (WGS) entry which is preliminary data.</text>
</comment>
<dbReference type="InterPro" id="IPR003594">
    <property type="entry name" value="HATPase_dom"/>
</dbReference>
<dbReference type="InterPro" id="IPR004358">
    <property type="entry name" value="Sig_transdc_His_kin-like_C"/>
</dbReference>
<dbReference type="RefSeq" id="WP_141814560.1">
    <property type="nucleotide sequence ID" value="NZ_VFPL01000001.1"/>
</dbReference>
<keyword evidence="6" id="KW-0418">Kinase</keyword>
<sequence>MRLFFYTGLVSLILQFADATCCAQYYFRHYQTDDGLVLNSVTAILQDSRGMMWIGTRGGLNRFDGYTFKTYGDNKNKLGNIGNNAITAIAEDKKGMLWIGTGSGVFSYDPQKEIFNELQSSSHAYINGLLIDNENNLWFLANSILHKYDQQKRTVKQLNIKASCLTFDSNGDFWLGDNNGVISIYSPRKKALTKVRLIDKKIHANLRSISKIFLINPNEALVGYFKQGLKYYNRKTGIIKTLSLDQNSTSSVIYVRDITAGNDNQYWISTESGIYIYNLTKNSTTHIRKKPGDPYSLTDNAVYTACKDNRGGMWVGTFFGGLNYYSRQNARFEKYYQIPGTNSLSGDAVGEICSDNKGNLWIGTEDAGFNKLDLKTGRFTNFRATNKKGDVSYPNIHGLLAVGNKLFIGPFLHGMEIMDMRTGLITDRFRLVGPENDKASDFVISIYLTKDSTLLVGTAYGSSGLFAFNTSSKTFSRIKQIPYNSSVFHIVEDHQGNIWTGSELRGAFFYNPKTGRHGNFRFGERVGNKIINEFPIHYMLEDSNHAMWFTTIGGGLIKLSADRKTVKKFNTETGLPSNVLFGILEDNFKNLWIGSTKGLICFDLRTEKCRVYTRSNGLITDQFNYNSAHKSANGKMYFGTVKGMIAFNPAELGQKETSPPTYITGFQINNEEVIPNEKNSPLKRSILYTDTIVLYHNQNNFSIEFAALNYSSPKVTRYKYFMNGLDKDWTYLNSNRKAYFTDLSPGKYIFEVQAESNIGNWKGKERRLYIEILPPIWKSNTAYFLYILFFATALYLSVRYYHRYQQTKSANKLRLFKHEKEKEIYQAKIEFFTNIAHEIQTPLTLISVPVERVINKADDYPGIKKNLLMIAKYTKRLIDLTGQLLDFRQTEMEQFGLNFVNVNINKLLKDQVESFRELAEENHIELTLNLPASEIVAFVDREAFIKICSNLISNAIKYGASYATVTLTPLKVDDDYLTIHFNNDGKGISEEFRKKIFEPFFRLRSKEKPGTGIGLPLARSLTELHNGSLELTSGEHNNITFVLTLPVHQKIEFNLSSWKKIEKL</sequence>
<evidence type="ECO:0000259" key="5">
    <source>
        <dbReference type="PROSITE" id="PS50109"/>
    </source>
</evidence>
<feature type="domain" description="Histidine kinase" evidence="5">
    <location>
        <begin position="834"/>
        <end position="1049"/>
    </location>
</feature>
<dbReference type="InterPro" id="IPR036097">
    <property type="entry name" value="HisK_dim/P_sf"/>
</dbReference>
<protein>
    <recommendedName>
        <fullName evidence="2">histidine kinase</fullName>
        <ecNumber evidence="2">2.7.13.3</ecNumber>
    </recommendedName>
</protein>
<dbReference type="Gene3D" id="2.130.10.10">
    <property type="entry name" value="YVTN repeat-like/Quinoprotein amine dehydrogenase"/>
    <property type="match status" value="2"/>
</dbReference>
<keyword evidence="4" id="KW-1133">Transmembrane helix</keyword>
<dbReference type="InterPro" id="IPR011123">
    <property type="entry name" value="Y_Y_Y"/>
</dbReference>
<dbReference type="SUPFAM" id="SSF63829">
    <property type="entry name" value="Calcium-dependent phosphotriesterase"/>
    <property type="match status" value="2"/>
</dbReference>
<keyword evidence="7" id="KW-1185">Reference proteome</keyword>
<dbReference type="Gene3D" id="3.30.565.10">
    <property type="entry name" value="Histidine kinase-like ATPase, C-terminal domain"/>
    <property type="match status" value="1"/>
</dbReference>
<keyword evidence="6" id="KW-0808">Transferase</keyword>
<dbReference type="Pfam" id="PF07494">
    <property type="entry name" value="Reg_prop"/>
    <property type="match status" value="4"/>
</dbReference>
<evidence type="ECO:0000313" key="7">
    <source>
        <dbReference type="Proteomes" id="UP000322918"/>
    </source>
</evidence>
<accession>A0A5M9GT95</accession>
<keyword evidence="4" id="KW-0472">Membrane</keyword>
<dbReference type="InterPro" id="IPR005467">
    <property type="entry name" value="His_kinase_dom"/>
</dbReference>
<name>A0A5M9GT95_9SPHI</name>
<dbReference type="GO" id="GO:0000155">
    <property type="term" value="F:phosphorelay sensor kinase activity"/>
    <property type="evidence" value="ECO:0007669"/>
    <property type="project" value="InterPro"/>
</dbReference>
<evidence type="ECO:0000313" key="6">
    <source>
        <dbReference type="EMBL" id="KAA8476034.1"/>
    </source>
</evidence>
<dbReference type="FunFam" id="2.60.40.10:FF:000791">
    <property type="entry name" value="Two-component system sensor histidine kinase/response regulator"/>
    <property type="match status" value="1"/>
</dbReference>
<dbReference type="PRINTS" id="PR00344">
    <property type="entry name" value="BCTRLSENSOR"/>
</dbReference>
<dbReference type="SUPFAM" id="SSF55874">
    <property type="entry name" value="ATPase domain of HSP90 chaperone/DNA topoisomerase II/histidine kinase"/>
    <property type="match status" value="1"/>
</dbReference>
<dbReference type="InterPro" id="IPR011110">
    <property type="entry name" value="Reg_prop"/>
</dbReference>
<dbReference type="EC" id="2.7.13.3" evidence="2"/>
<dbReference type="Proteomes" id="UP000322918">
    <property type="component" value="Unassembled WGS sequence"/>
</dbReference>
<dbReference type="PANTHER" id="PTHR43547">
    <property type="entry name" value="TWO-COMPONENT HISTIDINE KINASE"/>
    <property type="match status" value="1"/>
</dbReference>
<comment type="catalytic activity">
    <reaction evidence="1">
        <text>ATP + protein L-histidine = ADP + protein N-phospho-L-histidine.</text>
        <dbReference type="EC" id="2.7.13.3"/>
    </reaction>
</comment>
<dbReference type="PANTHER" id="PTHR43547:SF2">
    <property type="entry name" value="HYBRID SIGNAL TRANSDUCTION HISTIDINE KINASE C"/>
    <property type="match status" value="1"/>
</dbReference>
<evidence type="ECO:0000256" key="1">
    <source>
        <dbReference type="ARBA" id="ARBA00000085"/>
    </source>
</evidence>
<dbReference type="EMBL" id="VWNE01000047">
    <property type="protein sequence ID" value="KAA8476034.1"/>
    <property type="molecule type" value="Genomic_DNA"/>
</dbReference>
<dbReference type="Gene3D" id="1.10.287.130">
    <property type="match status" value="1"/>
</dbReference>
<dbReference type="InterPro" id="IPR036890">
    <property type="entry name" value="HATPase_C_sf"/>
</dbReference>
<dbReference type="OrthoDB" id="9809670at2"/>
<gene>
    <name evidence="6" type="ORF">F1649_20770</name>
</gene>
<dbReference type="PROSITE" id="PS50109">
    <property type="entry name" value="HIS_KIN"/>
    <property type="match status" value="1"/>
</dbReference>
<feature type="transmembrane region" description="Helical" evidence="4">
    <location>
        <begin position="783"/>
        <end position="802"/>
    </location>
</feature>
<dbReference type="InterPro" id="IPR013783">
    <property type="entry name" value="Ig-like_fold"/>
</dbReference>
<dbReference type="CDD" id="cd00075">
    <property type="entry name" value="HATPase"/>
    <property type="match status" value="1"/>
</dbReference>
<dbReference type="SMART" id="SM00388">
    <property type="entry name" value="HisKA"/>
    <property type="match status" value="1"/>
</dbReference>
<dbReference type="Pfam" id="PF00512">
    <property type="entry name" value="HisKA"/>
    <property type="match status" value="1"/>
</dbReference>
<dbReference type="FunFam" id="1.10.287.130:FF:000045">
    <property type="entry name" value="Two-component system sensor histidine kinase/response regulator"/>
    <property type="match status" value="1"/>
</dbReference>
<evidence type="ECO:0000256" key="3">
    <source>
        <dbReference type="ARBA" id="ARBA00022553"/>
    </source>
</evidence>
<dbReference type="AlphaFoldDB" id="A0A5M9GT95"/>
<reference evidence="6 7" key="1">
    <citation type="submission" date="2019-09" db="EMBL/GenBank/DDBJ databases">
        <title>Pararcticibacter amylolyticus gen. nov., sp. nov., isolated from a rottenly hemp rope, and reclassification of Pedobacter tournemirensis as Pararcticibacter tournemirensis comb. nov.</title>
        <authorList>
            <person name="Cai Y."/>
        </authorList>
    </citation>
    <scope>NUCLEOTIDE SEQUENCE [LARGE SCALE GENOMIC DNA]</scope>
    <source>
        <strain evidence="6 7">TF5-37.2-LB10</strain>
    </source>
</reference>
<evidence type="ECO:0000256" key="4">
    <source>
        <dbReference type="SAM" id="Phobius"/>
    </source>
</evidence>
<keyword evidence="3" id="KW-0597">Phosphoprotein</keyword>
<dbReference type="Gene3D" id="2.60.40.10">
    <property type="entry name" value="Immunoglobulins"/>
    <property type="match status" value="1"/>
</dbReference>
<keyword evidence="4" id="KW-0812">Transmembrane</keyword>
<evidence type="ECO:0000256" key="2">
    <source>
        <dbReference type="ARBA" id="ARBA00012438"/>
    </source>
</evidence>
<dbReference type="SUPFAM" id="SSF47384">
    <property type="entry name" value="Homodimeric domain of signal transducing histidine kinase"/>
    <property type="match status" value="1"/>
</dbReference>
<proteinExistence type="predicted"/>